<dbReference type="InterPro" id="IPR010836">
    <property type="entry name" value="SapC"/>
</dbReference>
<gene>
    <name evidence="1" type="ORF">GH984_00025</name>
</gene>
<evidence type="ECO:0000313" key="2">
    <source>
        <dbReference type="Proteomes" id="UP000433788"/>
    </source>
</evidence>
<dbReference type="AlphaFoldDB" id="A0A6N7QN36"/>
<proteinExistence type="predicted"/>
<evidence type="ECO:0000313" key="1">
    <source>
        <dbReference type="EMBL" id="MRH77100.1"/>
    </source>
</evidence>
<dbReference type="EMBL" id="WJPP01000001">
    <property type="protein sequence ID" value="MRH77100.1"/>
    <property type="molecule type" value="Genomic_DNA"/>
</dbReference>
<dbReference type="RefSeq" id="WP_153718182.1">
    <property type="nucleotide sequence ID" value="NZ_WJPP01000001.1"/>
</dbReference>
<sequence>MFKKLVPLNREAHAKLKVKPIDTFGFASGFHIASLMVHEFARAASAYPIVFLEDKEKDEFRPVVLLGLEAGENLFLNDEGSWKASYVPAIIRRYPFALARLGEDADQFTVCLDEESDFINEETGEALFAEDGEPTEVVENVKRYLGEMQQMEGFTQQFCHFLSEHNLFNPLNMRVRYGSAMRNVTGCYVINEERLYNLSDKLFLEIRDKRYLAPMFSHLTSLSQIERLARFKEDSGDNTPPPAADV</sequence>
<comment type="caution">
    <text evidence="1">The sequence shown here is derived from an EMBL/GenBank/DDBJ whole genome shotgun (WGS) entry which is preliminary data.</text>
</comment>
<reference evidence="1 2" key="1">
    <citation type="submission" date="2019-11" db="EMBL/GenBank/DDBJ databases">
        <authorList>
            <person name="Zhang X.Y."/>
        </authorList>
    </citation>
    <scope>NUCLEOTIDE SEQUENCE [LARGE SCALE GENOMIC DNA]</scope>
    <source>
        <strain evidence="1 2">C176</strain>
    </source>
</reference>
<keyword evidence="2" id="KW-1185">Reference proteome</keyword>
<name>A0A6N7QN36_9GAMM</name>
<dbReference type="Proteomes" id="UP000433788">
    <property type="component" value="Unassembled WGS sequence"/>
</dbReference>
<protein>
    <submittedName>
        <fullName evidence="1">Peptidase</fullName>
    </submittedName>
</protein>
<accession>A0A6N7QN36</accession>
<organism evidence="1 2">
    <name type="scientific">Spiribacter salilacus</name>
    <dbReference type="NCBI Taxonomy" id="2664894"/>
    <lineage>
        <taxon>Bacteria</taxon>
        <taxon>Pseudomonadati</taxon>
        <taxon>Pseudomonadota</taxon>
        <taxon>Gammaproteobacteria</taxon>
        <taxon>Chromatiales</taxon>
        <taxon>Ectothiorhodospiraceae</taxon>
        <taxon>Spiribacter</taxon>
    </lineage>
</organism>
<dbReference type="Pfam" id="PF07277">
    <property type="entry name" value="SapC"/>
    <property type="match status" value="1"/>
</dbReference>